<keyword evidence="8" id="KW-0067">ATP-binding</keyword>
<gene>
    <name evidence="14" type="primary">folK</name>
    <name evidence="14" type="ORF">GCM10007350_30060</name>
</gene>
<dbReference type="Proteomes" id="UP000604737">
    <property type="component" value="Unassembled WGS sequence"/>
</dbReference>
<keyword evidence="5" id="KW-0808">Transferase</keyword>
<keyword evidence="6" id="KW-0547">Nucleotide-binding</keyword>
<keyword evidence="7" id="KW-0418">Kinase</keyword>
<dbReference type="NCBIfam" id="TIGR01498">
    <property type="entry name" value="folK"/>
    <property type="match status" value="1"/>
</dbReference>
<evidence type="ECO:0000256" key="10">
    <source>
        <dbReference type="ARBA" id="ARBA00029409"/>
    </source>
</evidence>
<keyword evidence="9" id="KW-0289">Folate biosynthesis</keyword>
<dbReference type="SUPFAM" id="SSF55083">
    <property type="entry name" value="6-hydroxymethyl-7,8-dihydropterin pyrophosphokinase, HPPK"/>
    <property type="match status" value="1"/>
</dbReference>
<dbReference type="Pfam" id="PF01288">
    <property type="entry name" value="HPPK"/>
    <property type="match status" value="1"/>
</dbReference>
<organism evidence="14 15">
    <name type="scientific">Jeongeupia chitinilytica</name>
    <dbReference type="NCBI Taxonomy" id="1041641"/>
    <lineage>
        <taxon>Bacteria</taxon>
        <taxon>Pseudomonadati</taxon>
        <taxon>Pseudomonadota</taxon>
        <taxon>Betaproteobacteria</taxon>
        <taxon>Neisseriales</taxon>
        <taxon>Chitinibacteraceae</taxon>
        <taxon>Jeongeupia</taxon>
    </lineage>
</organism>
<dbReference type="InterPro" id="IPR000550">
    <property type="entry name" value="Hppk"/>
</dbReference>
<evidence type="ECO:0000256" key="4">
    <source>
        <dbReference type="ARBA" id="ARBA00016218"/>
    </source>
</evidence>
<evidence type="ECO:0000256" key="2">
    <source>
        <dbReference type="ARBA" id="ARBA00005810"/>
    </source>
</evidence>
<evidence type="ECO:0000256" key="8">
    <source>
        <dbReference type="ARBA" id="ARBA00022840"/>
    </source>
</evidence>
<evidence type="ECO:0000256" key="11">
    <source>
        <dbReference type="ARBA" id="ARBA00029766"/>
    </source>
</evidence>
<dbReference type="Gene3D" id="3.30.70.560">
    <property type="entry name" value="7,8-Dihydro-6-hydroxymethylpterin-pyrophosphokinase HPPK"/>
    <property type="match status" value="1"/>
</dbReference>
<dbReference type="PROSITE" id="PS00794">
    <property type="entry name" value="HPPK"/>
    <property type="match status" value="1"/>
</dbReference>
<dbReference type="CDD" id="cd00483">
    <property type="entry name" value="HPPK"/>
    <property type="match status" value="1"/>
</dbReference>
<dbReference type="PANTHER" id="PTHR43071:SF1">
    <property type="entry name" value="2-AMINO-4-HYDROXY-6-HYDROXYMETHYLDIHYDROPTERIDINE PYROPHOSPHOKINASE"/>
    <property type="match status" value="1"/>
</dbReference>
<evidence type="ECO:0000256" key="7">
    <source>
        <dbReference type="ARBA" id="ARBA00022777"/>
    </source>
</evidence>
<dbReference type="EC" id="2.7.6.3" evidence="3"/>
<evidence type="ECO:0000259" key="13">
    <source>
        <dbReference type="PROSITE" id="PS00794"/>
    </source>
</evidence>
<accession>A0ABQ3H5C6</accession>
<evidence type="ECO:0000256" key="12">
    <source>
        <dbReference type="ARBA" id="ARBA00033413"/>
    </source>
</evidence>
<proteinExistence type="inferred from homology"/>
<comment type="pathway">
    <text evidence="1">Cofactor biosynthesis; tetrahydrofolate biosynthesis; 2-amino-4-hydroxy-6-hydroxymethyl-7,8-dihydropteridine diphosphate from 7,8-dihydroneopterin triphosphate: step 4/4.</text>
</comment>
<comment type="function">
    <text evidence="10">Catalyzes the transfer of pyrophosphate from adenosine triphosphate (ATP) to 6-hydroxymethyl-7,8-dihydropterin, an enzymatic step in folate biosynthesis pathway.</text>
</comment>
<evidence type="ECO:0000313" key="14">
    <source>
        <dbReference type="EMBL" id="GHD66996.1"/>
    </source>
</evidence>
<keyword evidence="15" id="KW-1185">Reference proteome</keyword>
<protein>
    <recommendedName>
        <fullName evidence="4">2-amino-4-hydroxy-6-hydroxymethyldihydropteridine pyrophosphokinase</fullName>
        <ecNumber evidence="3">2.7.6.3</ecNumber>
    </recommendedName>
    <alternativeName>
        <fullName evidence="11">6-hydroxymethyl-7,8-dihydropterin pyrophosphokinase</fullName>
    </alternativeName>
    <alternativeName>
        <fullName evidence="12">7,8-dihydro-6-hydroxymethylpterin-pyrophosphokinase</fullName>
    </alternativeName>
</protein>
<comment type="caution">
    <text evidence="14">The sequence shown here is derived from an EMBL/GenBank/DDBJ whole genome shotgun (WGS) entry which is preliminary data.</text>
</comment>
<reference evidence="15" key="1">
    <citation type="journal article" date="2019" name="Int. J. Syst. Evol. Microbiol.">
        <title>The Global Catalogue of Microorganisms (GCM) 10K type strain sequencing project: providing services to taxonomists for standard genome sequencing and annotation.</title>
        <authorList>
            <consortium name="The Broad Institute Genomics Platform"/>
            <consortium name="The Broad Institute Genome Sequencing Center for Infectious Disease"/>
            <person name="Wu L."/>
            <person name="Ma J."/>
        </authorList>
    </citation>
    <scope>NUCLEOTIDE SEQUENCE [LARGE SCALE GENOMIC DNA]</scope>
    <source>
        <strain evidence="15">KCTC 23701</strain>
    </source>
</reference>
<feature type="domain" description="7,8-dihydro-6-hydroxymethylpterin-pyrophosphokinase" evidence="13">
    <location>
        <begin position="88"/>
        <end position="99"/>
    </location>
</feature>
<evidence type="ECO:0000256" key="5">
    <source>
        <dbReference type="ARBA" id="ARBA00022679"/>
    </source>
</evidence>
<dbReference type="RefSeq" id="WP_189461720.1">
    <property type="nucleotide sequence ID" value="NZ_BMYO01000008.1"/>
</dbReference>
<sequence length="165" mass="17499">MVDAYIALGANLGDPARQLDMAVDALAVLPGSTLMAVSDYYRSAPVGYADQPDFHNAVARITTTLAPPALLDALLAIETGLGRHRSFRNAPRTLDLDLLLYGDATLQLPHLHVPHPRMHERAFVLLPLLEIAPDVVIPGFGPAKDGLAAVAGQAIARIPGSGRRS</sequence>
<evidence type="ECO:0000256" key="3">
    <source>
        <dbReference type="ARBA" id="ARBA00013253"/>
    </source>
</evidence>
<dbReference type="EMBL" id="BMYO01000008">
    <property type="protein sequence ID" value="GHD66996.1"/>
    <property type="molecule type" value="Genomic_DNA"/>
</dbReference>
<comment type="similarity">
    <text evidence="2">Belongs to the HPPK family.</text>
</comment>
<evidence type="ECO:0000313" key="15">
    <source>
        <dbReference type="Proteomes" id="UP000604737"/>
    </source>
</evidence>
<evidence type="ECO:0000256" key="9">
    <source>
        <dbReference type="ARBA" id="ARBA00022909"/>
    </source>
</evidence>
<name>A0ABQ3H5C6_9NEIS</name>
<evidence type="ECO:0000256" key="1">
    <source>
        <dbReference type="ARBA" id="ARBA00005051"/>
    </source>
</evidence>
<dbReference type="PANTHER" id="PTHR43071">
    <property type="entry name" value="2-AMINO-4-HYDROXY-6-HYDROXYMETHYLDIHYDROPTERIDINE PYROPHOSPHOKINASE"/>
    <property type="match status" value="1"/>
</dbReference>
<dbReference type="InterPro" id="IPR035907">
    <property type="entry name" value="Hppk_sf"/>
</dbReference>
<evidence type="ECO:0000256" key="6">
    <source>
        <dbReference type="ARBA" id="ARBA00022741"/>
    </source>
</evidence>